<organism evidence="2 3">
    <name type="scientific">Seiridium cardinale</name>
    <dbReference type="NCBI Taxonomy" id="138064"/>
    <lineage>
        <taxon>Eukaryota</taxon>
        <taxon>Fungi</taxon>
        <taxon>Dikarya</taxon>
        <taxon>Ascomycota</taxon>
        <taxon>Pezizomycotina</taxon>
        <taxon>Sordariomycetes</taxon>
        <taxon>Xylariomycetidae</taxon>
        <taxon>Amphisphaeriales</taxon>
        <taxon>Sporocadaceae</taxon>
        <taxon>Seiridium</taxon>
    </lineage>
</organism>
<evidence type="ECO:0000313" key="2">
    <source>
        <dbReference type="EMBL" id="KAK9771181.1"/>
    </source>
</evidence>
<proteinExistence type="predicted"/>
<keyword evidence="1" id="KW-1133">Transmembrane helix</keyword>
<dbReference type="Proteomes" id="UP001465668">
    <property type="component" value="Unassembled WGS sequence"/>
</dbReference>
<keyword evidence="3" id="KW-1185">Reference proteome</keyword>
<keyword evidence="1" id="KW-0812">Transmembrane</keyword>
<evidence type="ECO:0000256" key="1">
    <source>
        <dbReference type="SAM" id="Phobius"/>
    </source>
</evidence>
<protein>
    <submittedName>
        <fullName evidence="2">SMODS and SLOG-associating 2TM effector domain-containing protein</fullName>
    </submittedName>
</protein>
<gene>
    <name evidence="2" type="ORF">SCAR479_12178</name>
</gene>
<reference evidence="2 3" key="1">
    <citation type="submission" date="2024-02" db="EMBL/GenBank/DDBJ databases">
        <title>First draft genome assembly of two strains of Seiridium cardinale.</title>
        <authorList>
            <person name="Emiliani G."/>
            <person name="Scali E."/>
        </authorList>
    </citation>
    <scope>NUCLEOTIDE SEQUENCE [LARGE SCALE GENOMIC DNA]</scope>
    <source>
        <strain evidence="2 3">BM-138-000479</strain>
    </source>
</reference>
<sequence length="185" mass="20249">MSSVEHESAGVSGVTQLLRAIGGWGTPSGRGLHMFRSMIVASSTAAVLGLSLAATLGLLTGSGSVGFAVGSCVGFVGASIAYHRVSLSQAIIAMRENPRLMQLHLSYNFPLQGFRYMRQSQLDEMYWRESLHRQMLLISAWQSASSYLDEIHETRTRREIDRLVLGESRGLVLDEGDEGDETDEK</sequence>
<keyword evidence="1" id="KW-0472">Membrane</keyword>
<name>A0ABR2XBL0_9PEZI</name>
<comment type="caution">
    <text evidence="2">The sequence shown here is derived from an EMBL/GenBank/DDBJ whole genome shotgun (WGS) entry which is preliminary data.</text>
</comment>
<feature type="transmembrane region" description="Helical" evidence="1">
    <location>
        <begin position="65"/>
        <end position="85"/>
    </location>
</feature>
<feature type="transmembrane region" description="Helical" evidence="1">
    <location>
        <begin position="38"/>
        <end position="59"/>
    </location>
</feature>
<dbReference type="EMBL" id="JARVKM010000079">
    <property type="protein sequence ID" value="KAK9771181.1"/>
    <property type="molecule type" value="Genomic_DNA"/>
</dbReference>
<evidence type="ECO:0000313" key="3">
    <source>
        <dbReference type="Proteomes" id="UP001465668"/>
    </source>
</evidence>
<accession>A0ABR2XBL0</accession>